<dbReference type="RefSeq" id="WP_331216074.1">
    <property type="nucleotide sequence ID" value="NZ_JAZGQK010000017.1"/>
</dbReference>
<keyword evidence="1" id="KW-0812">Transmembrane</keyword>
<gene>
    <name evidence="2" type="ORF">V1633_21030</name>
</gene>
<evidence type="ECO:0000313" key="2">
    <source>
        <dbReference type="EMBL" id="MEE6260971.1"/>
    </source>
</evidence>
<organism evidence="2 3">
    <name type="scientific">Plantactinospora sonchi</name>
    <dbReference type="NCBI Taxonomy" id="1544735"/>
    <lineage>
        <taxon>Bacteria</taxon>
        <taxon>Bacillati</taxon>
        <taxon>Actinomycetota</taxon>
        <taxon>Actinomycetes</taxon>
        <taxon>Micromonosporales</taxon>
        <taxon>Micromonosporaceae</taxon>
        <taxon>Plantactinospora</taxon>
    </lineage>
</organism>
<dbReference type="Proteomes" id="UP001332243">
    <property type="component" value="Unassembled WGS sequence"/>
</dbReference>
<proteinExistence type="predicted"/>
<protein>
    <submittedName>
        <fullName evidence="2">Uncharacterized protein</fullName>
    </submittedName>
</protein>
<accession>A0ABU7RWT6</accession>
<keyword evidence="1" id="KW-0472">Membrane</keyword>
<comment type="caution">
    <text evidence="2">The sequence shown here is derived from an EMBL/GenBank/DDBJ whole genome shotgun (WGS) entry which is preliminary data.</text>
</comment>
<name>A0ABU7RWT6_9ACTN</name>
<dbReference type="EMBL" id="JAZGQK010000017">
    <property type="protein sequence ID" value="MEE6260971.1"/>
    <property type="molecule type" value="Genomic_DNA"/>
</dbReference>
<feature type="transmembrane region" description="Helical" evidence="1">
    <location>
        <begin position="140"/>
        <end position="159"/>
    </location>
</feature>
<keyword evidence="1" id="KW-1133">Transmembrane helix</keyword>
<evidence type="ECO:0000256" key="1">
    <source>
        <dbReference type="SAM" id="Phobius"/>
    </source>
</evidence>
<evidence type="ECO:0000313" key="3">
    <source>
        <dbReference type="Proteomes" id="UP001332243"/>
    </source>
</evidence>
<keyword evidence="3" id="KW-1185">Reference proteome</keyword>
<reference evidence="2 3" key="1">
    <citation type="submission" date="2024-01" db="EMBL/GenBank/DDBJ databases">
        <title>Genome insights into Plantactinospora sonchi sp. nov.</title>
        <authorList>
            <person name="Wang L."/>
        </authorList>
    </citation>
    <scope>NUCLEOTIDE SEQUENCE [LARGE SCALE GENOMIC DNA]</scope>
    <source>
        <strain evidence="2 3">NEAU-QY2</strain>
    </source>
</reference>
<sequence length="163" mass="18182">MDALESAYAEVGRQALRRFQSGDDVLDLPTVLRAAFAKREHALPDPLLSRVAKVQDHLKDIAELLPDLEAELKVRQTAFRKLRAKAEETERYAALHQEHADAVQKLVDENRKTALAEATALVVQELAKTSKDGKKQQIQYFLYGLASSVPLGVAGNFVFEWLA</sequence>